<gene>
    <name evidence="2" type="ORF">FDG2_0912</name>
</gene>
<keyword evidence="1" id="KW-1133">Transmembrane helix</keyword>
<feature type="transmembrane region" description="Helical" evidence="1">
    <location>
        <begin position="30"/>
        <end position="47"/>
    </location>
</feature>
<proteinExistence type="predicted"/>
<evidence type="ECO:0000256" key="1">
    <source>
        <dbReference type="SAM" id="Phobius"/>
    </source>
</evidence>
<organism evidence="2 3">
    <name type="scientific">Candidatus Protofrankia californiensis</name>
    <dbReference type="NCBI Taxonomy" id="1839754"/>
    <lineage>
        <taxon>Bacteria</taxon>
        <taxon>Bacillati</taxon>
        <taxon>Actinomycetota</taxon>
        <taxon>Actinomycetes</taxon>
        <taxon>Frankiales</taxon>
        <taxon>Frankiaceae</taxon>
        <taxon>Protofrankia</taxon>
    </lineage>
</organism>
<keyword evidence="1" id="KW-0472">Membrane</keyword>
<evidence type="ECO:0000313" key="2">
    <source>
        <dbReference type="EMBL" id="SBW18991.1"/>
    </source>
</evidence>
<dbReference type="AlphaFoldDB" id="A0A1C3NUK1"/>
<accession>A0A1C3NUK1</accession>
<protein>
    <submittedName>
        <fullName evidence="2">Putative membrane protein</fullName>
    </submittedName>
</protein>
<evidence type="ECO:0000313" key="3">
    <source>
        <dbReference type="Proteomes" id="UP000199013"/>
    </source>
</evidence>
<reference evidence="3" key="1">
    <citation type="submission" date="2016-02" db="EMBL/GenBank/DDBJ databases">
        <authorList>
            <person name="Wibberg D."/>
        </authorList>
    </citation>
    <scope>NUCLEOTIDE SEQUENCE [LARGE SCALE GENOMIC DNA]</scope>
</reference>
<keyword evidence="1" id="KW-0812">Transmembrane</keyword>
<name>A0A1C3NUK1_9ACTN</name>
<sequence>MPGSCAKGMTSGPPPAGRLRRVSVDGLPGVVFYAVILTLVFVESGVIRRFPATR</sequence>
<keyword evidence="3" id="KW-1185">Reference proteome</keyword>
<dbReference type="Proteomes" id="UP000199013">
    <property type="component" value="Unassembled WGS sequence"/>
</dbReference>
<dbReference type="EMBL" id="FLUV01000364">
    <property type="protein sequence ID" value="SBW18991.1"/>
    <property type="molecule type" value="Genomic_DNA"/>
</dbReference>